<evidence type="ECO:0000256" key="6">
    <source>
        <dbReference type="ARBA" id="ARBA00023118"/>
    </source>
</evidence>
<evidence type="ECO:0000256" key="7">
    <source>
        <dbReference type="ARBA" id="ARBA00023136"/>
    </source>
</evidence>
<evidence type="ECO:0000256" key="5">
    <source>
        <dbReference type="ARBA" id="ARBA00022989"/>
    </source>
</evidence>
<proteinExistence type="predicted"/>
<evidence type="ECO:0000256" key="1">
    <source>
        <dbReference type="ARBA" id="ARBA00004236"/>
    </source>
</evidence>
<dbReference type="GO" id="GO:0051607">
    <property type="term" value="P:defense response to virus"/>
    <property type="evidence" value="ECO:0007669"/>
    <property type="project" value="UniProtKB-KW"/>
</dbReference>
<dbReference type="Proteomes" id="UP000029692">
    <property type="component" value="Unassembled WGS sequence"/>
</dbReference>
<dbReference type="AlphaFoldDB" id="A0A098QZZ4"/>
<evidence type="ECO:0000259" key="9">
    <source>
        <dbReference type="Pfam" id="PF18967"/>
    </source>
</evidence>
<dbReference type="EMBL" id="JNUP01000027">
    <property type="protein sequence ID" value="KGE73450.1"/>
    <property type="molecule type" value="Genomic_DNA"/>
</dbReference>
<feature type="domain" description="Pycsar effector protein" evidence="9">
    <location>
        <begin position="11"/>
        <end position="179"/>
    </location>
</feature>
<keyword evidence="3 8" id="KW-0812">Transmembrane</keyword>
<dbReference type="InterPro" id="IPR043760">
    <property type="entry name" value="PycTM_dom"/>
</dbReference>
<evidence type="ECO:0000256" key="3">
    <source>
        <dbReference type="ARBA" id="ARBA00022692"/>
    </source>
</evidence>
<feature type="transmembrane region" description="Helical" evidence="8">
    <location>
        <begin position="57"/>
        <end position="78"/>
    </location>
</feature>
<dbReference type="Pfam" id="PF18967">
    <property type="entry name" value="PycTM"/>
    <property type="match status" value="1"/>
</dbReference>
<protein>
    <recommendedName>
        <fullName evidence="9">Pycsar effector protein domain-containing protein</fullName>
    </recommendedName>
</protein>
<evidence type="ECO:0000256" key="8">
    <source>
        <dbReference type="SAM" id="Phobius"/>
    </source>
</evidence>
<evidence type="ECO:0000256" key="4">
    <source>
        <dbReference type="ARBA" id="ARBA00022741"/>
    </source>
</evidence>
<gene>
    <name evidence="10" type="ORF">DC28_03440</name>
</gene>
<comment type="caution">
    <text evidence="10">The sequence shown here is derived from an EMBL/GenBank/DDBJ whole genome shotgun (WGS) entry which is preliminary data.</text>
</comment>
<accession>A0A098QZZ4</accession>
<name>A0A098QZZ4_9SPIO</name>
<evidence type="ECO:0000313" key="10">
    <source>
        <dbReference type="EMBL" id="KGE73450.1"/>
    </source>
</evidence>
<feature type="transmembrane region" description="Helical" evidence="8">
    <location>
        <begin position="29"/>
        <end position="45"/>
    </location>
</feature>
<dbReference type="GO" id="GO:0000166">
    <property type="term" value="F:nucleotide binding"/>
    <property type="evidence" value="ECO:0007669"/>
    <property type="project" value="UniProtKB-KW"/>
</dbReference>
<sequence length="185" mass="20875">MKTIREKLDVLLRILDTEQQILQRNDSKATALLSTLGVFMVFFIVHFDKILYNPASVILVFLYFGAALISILCLLMVIRPKIVNQSLELHTLEEEAPGPRHPKGPNPTFFGGITQFSTAQEYAGYLLEVTADDNGTYLLFAQQVTAIARINKRKNKWLTRGLLAFVVAISFELTSIFAVYLEHVL</sequence>
<reference evidence="10 11" key="1">
    <citation type="submission" date="2014-05" db="EMBL/GenBank/DDBJ databases">
        <title>De novo Genome Sequence of Spirocheata sp.</title>
        <authorList>
            <person name="Shivani Y."/>
            <person name="Subhash Y."/>
            <person name="Tushar L."/>
            <person name="Sasikala C."/>
            <person name="Ramana C.V."/>
        </authorList>
    </citation>
    <scope>NUCLEOTIDE SEQUENCE [LARGE SCALE GENOMIC DNA]</scope>
    <source>
        <strain evidence="10 11">JC230</strain>
    </source>
</reference>
<feature type="transmembrane region" description="Helical" evidence="8">
    <location>
        <begin position="162"/>
        <end position="181"/>
    </location>
</feature>
<keyword evidence="11" id="KW-1185">Reference proteome</keyword>
<keyword evidence="7 8" id="KW-0472">Membrane</keyword>
<comment type="subcellular location">
    <subcellularLocation>
        <location evidence="1">Cell membrane</location>
    </subcellularLocation>
</comment>
<dbReference type="OrthoDB" id="9793446at2"/>
<evidence type="ECO:0000313" key="11">
    <source>
        <dbReference type="Proteomes" id="UP000029692"/>
    </source>
</evidence>
<keyword evidence="2" id="KW-1003">Cell membrane</keyword>
<keyword evidence="4" id="KW-0547">Nucleotide-binding</keyword>
<evidence type="ECO:0000256" key="2">
    <source>
        <dbReference type="ARBA" id="ARBA00022475"/>
    </source>
</evidence>
<dbReference type="RefSeq" id="WP_037545931.1">
    <property type="nucleotide sequence ID" value="NZ_JNUP01000027.1"/>
</dbReference>
<keyword evidence="5 8" id="KW-1133">Transmembrane helix</keyword>
<organism evidence="10 11">
    <name type="scientific">Spirochaeta lutea</name>
    <dbReference type="NCBI Taxonomy" id="1480694"/>
    <lineage>
        <taxon>Bacteria</taxon>
        <taxon>Pseudomonadati</taxon>
        <taxon>Spirochaetota</taxon>
        <taxon>Spirochaetia</taxon>
        <taxon>Spirochaetales</taxon>
        <taxon>Spirochaetaceae</taxon>
        <taxon>Spirochaeta</taxon>
    </lineage>
</organism>
<keyword evidence="6" id="KW-0051">Antiviral defense</keyword>
<dbReference type="GO" id="GO:0005886">
    <property type="term" value="C:plasma membrane"/>
    <property type="evidence" value="ECO:0007669"/>
    <property type="project" value="UniProtKB-SubCell"/>
</dbReference>